<gene>
    <name evidence="1" type="ORF">DERP_000893</name>
</gene>
<keyword evidence="2" id="KW-1185">Reference proteome</keyword>
<name>A0ABQ8JDG6_DERPT</name>
<organism evidence="1 2">
    <name type="scientific">Dermatophagoides pteronyssinus</name>
    <name type="common">European house dust mite</name>
    <dbReference type="NCBI Taxonomy" id="6956"/>
    <lineage>
        <taxon>Eukaryota</taxon>
        <taxon>Metazoa</taxon>
        <taxon>Ecdysozoa</taxon>
        <taxon>Arthropoda</taxon>
        <taxon>Chelicerata</taxon>
        <taxon>Arachnida</taxon>
        <taxon>Acari</taxon>
        <taxon>Acariformes</taxon>
        <taxon>Sarcoptiformes</taxon>
        <taxon>Astigmata</taxon>
        <taxon>Psoroptidia</taxon>
        <taxon>Analgoidea</taxon>
        <taxon>Pyroglyphidae</taxon>
        <taxon>Dermatophagoidinae</taxon>
        <taxon>Dermatophagoides</taxon>
    </lineage>
</organism>
<sequence length="78" mass="8814">EEKIWKIFNTESPTQTESKNEIEDNRFVLQSSKSLSGKAEQCVQGVVVSFIKGVGKSVEKLKLKLIQFNSIKQNQSAR</sequence>
<dbReference type="EMBL" id="NJHN03000047">
    <property type="protein sequence ID" value="KAH9420467.1"/>
    <property type="molecule type" value="Genomic_DNA"/>
</dbReference>
<feature type="non-terminal residue" evidence="1">
    <location>
        <position position="1"/>
    </location>
</feature>
<evidence type="ECO:0000313" key="2">
    <source>
        <dbReference type="Proteomes" id="UP000887458"/>
    </source>
</evidence>
<accession>A0ABQ8JDG6</accession>
<reference evidence="1 2" key="2">
    <citation type="journal article" date="2022" name="Mol. Biol. Evol.">
        <title>Comparative Genomics Reveals Insights into the Divergent Evolution of Astigmatic Mites and Household Pest Adaptations.</title>
        <authorList>
            <person name="Xiong Q."/>
            <person name="Wan A.T."/>
            <person name="Liu X."/>
            <person name="Fung C.S."/>
            <person name="Xiao X."/>
            <person name="Malainual N."/>
            <person name="Hou J."/>
            <person name="Wang L."/>
            <person name="Wang M."/>
            <person name="Yang K.Y."/>
            <person name="Cui Y."/>
            <person name="Leung E.L."/>
            <person name="Nong W."/>
            <person name="Shin S.K."/>
            <person name="Au S.W."/>
            <person name="Jeong K.Y."/>
            <person name="Chew F.T."/>
            <person name="Hui J.H."/>
            <person name="Leung T.F."/>
            <person name="Tungtrongchitr A."/>
            <person name="Zhong N."/>
            <person name="Liu Z."/>
            <person name="Tsui S.K."/>
        </authorList>
    </citation>
    <scope>NUCLEOTIDE SEQUENCE [LARGE SCALE GENOMIC DNA]</scope>
    <source>
        <strain evidence="1">Derp</strain>
    </source>
</reference>
<protein>
    <submittedName>
        <fullName evidence="1">Uncharacterized protein</fullName>
    </submittedName>
</protein>
<evidence type="ECO:0000313" key="1">
    <source>
        <dbReference type="EMBL" id="KAH9420467.1"/>
    </source>
</evidence>
<reference evidence="1 2" key="1">
    <citation type="journal article" date="2018" name="J. Allergy Clin. Immunol.">
        <title>High-quality assembly of Dermatophagoides pteronyssinus genome and transcriptome reveals a wide range of novel allergens.</title>
        <authorList>
            <person name="Liu X.Y."/>
            <person name="Yang K.Y."/>
            <person name="Wang M.Q."/>
            <person name="Kwok J.S."/>
            <person name="Zeng X."/>
            <person name="Yang Z."/>
            <person name="Xiao X.J."/>
            <person name="Lau C.P."/>
            <person name="Li Y."/>
            <person name="Huang Z.M."/>
            <person name="Ba J.G."/>
            <person name="Yim A.K."/>
            <person name="Ouyang C.Y."/>
            <person name="Ngai S.M."/>
            <person name="Chan T.F."/>
            <person name="Leung E.L."/>
            <person name="Liu L."/>
            <person name="Liu Z.G."/>
            <person name="Tsui S.K."/>
        </authorList>
    </citation>
    <scope>NUCLEOTIDE SEQUENCE [LARGE SCALE GENOMIC DNA]</scope>
    <source>
        <strain evidence="1">Derp</strain>
    </source>
</reference>
<dbReference type="Proteomes" id="UP000887458">
    <property type="component" value="Unassembled WGS sequence"/>
</dbReference>
<proteinExistence type="predicted"/>
<comment type="caution">
    <text evidence="1">The sequence shown here is derived from an EMBL/GenBank/DDBJ whole genome shotgun (WGS) entry which is preliminary data.</text>
</comment>